<dbReference type="InterPro" id="IPR016534">
    <property type="entry name" value="VPS16"/>
</dbReference>
<feature type="domain" description="Vps16 C-terminal" evidence="1">
    <location>
        <begin position="93"/>
        <end position="155"/>
    </location>
</feature>
<organism evidence="2 3">
    <name type="scientific">Lactuca saligna</name>
    <name type="common">Willowleaf lettuce</name>
    <dbReference type="NCBI Taxonomy" id="75948"/>
    <lineage>
        <taxon>Eukaryota</taxon>
        <taxon>Viridiplantae</taxon>
        <taxon>Streptophyta</taxon>
        <taxon>Embryophyta</taxon>
        <taxon>Tracheophyta</taxon>
        <taxon>Spermatophyta</taxon>
        <taxon>Magnoliopsida</taxon>
        <taxon>eudicotyledons</taxon>
        <taxon>Gunneridae</taxon>
        <taxon>Pentapetalae</taxon>
        <taxon>asterids</taxon>
        <taxon>campanulids</taxon>
        <taxon>Asterales</taxon>
        <taxon>Asteraceae</taxon>
        <taxon>Cichorioideae</taxon>
        <taxon>Cichorieae</taxon>
        <taxon>Lactucinae</taxon>
        <taxon>Lactuca</taxon>
    </lineage>
</organism>
<dbReference type="PANTHER" id="PTHR12811">
    <property type="entry name" value="VACUOLAR PROTEIN SORTING VPS16"/>
    <property type="match status" value="1"/>
</dbReference>
<sequence length="160" mass="17966">MDAPVPIVRTEGELAVAEELGQNVDHIIVKVDELLTSSVLIGQLVNAHQHLLTLRITNYLGMNQEVVIMHLACSKLTVSSIVLDATPLEILLDKVPLLLGIGEEDTTLNKVTESGDTDLVYLVLFHIWHKRPTLELFGMIQARPIAHNLFIRYARYYMLD</sequence>
<dbReference type="GO" id="GO:0006886">
    <property type="term" value="P:intracellular protein transport"/>
    <property type="evidence" value="ECO:0007669"/>
    <property type="project" value="InterPro"/>
</dbReference>
<dbReference type="Proteomes" id="UP001177003">
    <property type="component" value="Chromosome 7"/>
</dbReference>
<evidence type="ECO:0000259" key="1">
    <source>
        <dbReference type="Pfam" id="PF04840"/>
    </source>
</evidence>
<evidence type="ECO:0000313" key="2">
    <source>
        <dbReference type="EMBL" id="CAI9292280.1"/>
    </source>
</evidence>
<dbReference type="GO" id="GO:0005768">
    <property type="term" value="C:endosome"/>
    <property type="evidence" value="ECO:0007669"/>
    <property type="project" value="TreeGrafter"/>
</dbReference>
<evidence type="ECO:0000313" key="3">
    <source>
        <dbReference type="Proteomes" id="UP001177003"/>
    </source>
</evidence>
<proteinExistence type="predicted"/>
<dbReference type="EMBL" id="OX465083">
    <property type="protein sequence ID" value="CAI9292280.1"/>
    <property type="molecule type" value="Genomic_DNA"/>
</dbReference>
<gene>
    <name evidence="2" type="ORF">LSALG_LOCUS31362</name>
</gene>
<accession>A0AA35ZGQ3</accession>
<dbReference type="GO" id="GO:0042144">
    <property type="term" value="P:vacuole fusion, non-autophagic"/>
    <property type="evidence" value="ECO:0007669"/>
    <property type="project" value="TreeGrafter"/>
</dbReference>
<dbReference type="PANTHER" id="PTHR12811:SF0">
    <property type="entry name" value="VACUOLAR PROTEIN SORTING-ASSOCIATED PROTEIN 16 HOMOLOG"/>
    <property type="match status" value="1"/>
</dbReference>
<dbReference type="GO" id="GO:0016197">
    <property type="term" value="P:endosomal transport"/>
    <property type="evidence" value="ECO:0007669"/>
    <property type="project" value="TreeGrafter"/>
</dbReference>
<dbReference type="InterPro" id="IPR006925">
    <property type="entry name" value="Vps16_C"/>
</dbReference>
<dbReference type="GO" id="GO:0030897">
    <property type="term" value="C:HOPS complex"/>
    <property type="evidence" value="ECO:0007669"/>
    <property type="project" value="TreeGrafter"/>
</dbReference>
<dbReference type="AlphaFoldDB" id="A0AA35ZGQ3"/>
<dbReference type="Pfam" id="PF04840">
    <property type="entry name" value="Vps16_C"/>
    <property type="match status" value="1"/>
</dbReference>
<reference evidence="2" key="1">
    <citation type="submission" date="2023-04" db="EMBL/GenBank/DDBJ databases">
        <authorList>
            <person name="Vijverberg K."/>
            <person name="Xiong W."/>
            <person name="Schranz E."/>
        </authorList>
    </citation>
    <scope>NUCLEOTIDE SEQUENCE</scope>
</reference>
<keyword evidence="3" id="KW-1185">Reference proteome</keyword>
<protein>
    <recommendedName>
        <fullName evidence="1">Vps16 C-terminal domain-containing protein</fullName>
    </recommendedName>
</protein>
<dbReference type="GO" id="GO:0005765">
    <property type="term" value="C:lysosomal membrane"/>
    <property type="evidence" value="ECO:0007669"/>
    <property type="project" value="TreeGrafter"/>
</dbReference>
<dbReference type="GO" id="GO:0003779">
    <property type="term" value="F:actin binding"/>
    <property type="evidence" value="ECO:0007669"/>
    <property type="project" value="TreeGrafter"/>
</dbReference>
<name>A0AA35ZGQ3_LACSI</name>